<evidence type="ECO:0000256" key="7">
    <source>
        <dbReference type="SAM" id="MobiDB-lite"/>
    </source>
</evidence>
<organism evidence="11 12">
    <name type="scientific">Paludisphaera mucosa</name>
    <dbReference type="NCBI Taxonomy" id="3030827"/>
    <lineage>
        <taxon>Bacteria</taxon>
        <taxon>Pseudomonadati</taxon>
        <taxon>Planctomycetota</taxon>
        <taxon>Planctomycetia</taxon>
        <taxon>Isosphaerales</taxon>
        <taxon>Isosphaeraceae</taxon>
        <taxon>Paludisphaera</taxon>
    </lineage>
</organism>
<sequence>MLALRSLLMGVLWASAWPLYLAAAAQVARLGPWPKSTSVLAATILNAAAIGLFARGLGSWFFKPGGWCERYLDTPPSVTRQFRGAGRLLVVAATALLVPIHIFANGEVAHQGTVVTAPALSRFLFLAFELIVVASLAYHLRPGSALMSWINPDCPTDLAEAGSDAAGAAPTPSNGTTVVATPRAFGAMGQAWVTWSCRRARAIARLIVAFGVLVVVLDFRGYSFAAGRLAVGGVETLVVFAIAWATHRVLTRLIAWRLRADVRTNRLWASAASYLTARAKGARAAGAAPGERPAEAPDLMLNASRASTVAVVLLALGMLGWIWGIDPALLDFLAKQHVWSDAEGRSVVIGDLATSLAAVVTGGVAWRYMAALFAFTLFRKMPDDPGVRFAVVTLCRYAILAATLLVALESVHLKLAQISFILAALGVGLGFGLQEVVSNFICGLILLLERPIRIGDVVSVGGTTGKVDRINTRSTTIINGDNQCMIVPNRELITGKLVNWTHKDKIMRVGVRVVVAHDSDVEDVTDLLLTIAKNDFDVLSKPAPSALLEDLAESGMVFGLSVYVADPGLMGGAKHRICKAIRERFAQSKIALAGPPREVTVAGGPDELVRLISGRRHRGDGAGPAGQPHRAEARAGVDD</sequence>
<feature type="transmembrane region" description="Helical" evidence="8">
    <location>
        <begin position="420"/>
        <end position="448"/>
    </location>
</feature>
<gene>
    <name evidence="11" type="ORF">PZE19_29930</name>
</gene>
<feature type="transmembrane region" description="Helical" evidence="8">
    <location>
        <begin position="123"/>
        <end position="140"/>
    </location>
</feature>
<accession>A0ABT6FKT5</accession>
<dbReference type="InterPro" id="IPR049278">
    <property type="entry name" value="MS_channel_C"/>
</dbReference>
<feature type="transmembrane region" description="Helical" evidence="8">
    <location>
        <begin position="306"/>
        <end position="325"/>
    </location>
</feature>
<comment type="similarity">
    <text evidence="2">Belongs to the MscS (TC 1.A.23) family.</text>
</comment>
<dbReference type="PANTHER" id="PTHR30347:SF1">
    <property type="entry name" value="MECHANOSENSITIVE CHANNEL MSCK"/>
    <property type="match status" value="1"/>
</dbReference>
<evidence type="ECO:0000259" key="9">
    <source>
        <dbReference type="Pfam" id="PF00924"/>
    </source>
</evidence>
<dbReference type="Gene3D" id="2.30.30.60">
    <property type="match status" value="1"/>
</dbReference>
<dbReference type="SUPFAM" id="SSF50182">
    <property type="entry name" value="Sm-like ribonucleoproteins"/>
    <property type="match status" value="1"/>
</dbReference>
<keyword evidence="6 8" id="KW-0472">Membrane</keyword>
<dbReference type="Pfam" id="PF00924">
    <property type="entry name" value="MS_channel_2nd"/>
    <property type="match status" value="1"/>
</dbReference>
<dbReference type="InterPro" id="IPR023408">
    <property type="entry name" value="MscS_beta-dom_sf"/>
</dbReference>
<dbReference type="Gene3D" id="3.30.70.100">
    <property type="match status" value="1"/>
</dbReference>
<protein>
    <submittedName>
        <fullName evidence="11">Mechanosensitive ion channel</fullName>
    </submittedName>
</protein>
<name>A0ABT6FKT5_9BACT</name>
<feature type="transmembrane region" description="Helical" evidence="8">
    <location>
        <begin position="202"/>
        <end position="223"/>
    </location>
</feature>
<evidence type="ECO:0000313" key="12">
    <source>
        <dbReference type="Proteomes" id="UP001216907"/>
    </source>
</evidence>
<dbReference type="SUPFAM" id="SSF82861">
    <property type="entry name" value="Mechanosensitive channel protein MscS (YggB), transmembrane region"/>
    <property type="match status" value="1"/>
</dbReference>
<feature type="transmembrane region" description="Helical" evidence="8">
    <location>
        <begin position="389"/>
        <end position="408"/>
    </location>
</feature>
<evidence type="ECO:0000256" key="1">
    <source>
        <dbReference type="ARBA" id="ARBA00004651"/>
    </source>
</evidence>
<keyword evidence="4 8" id="KW-0812">Transmembrane</keyword>
<comment type="subcellular location">
    <subcellularLocation>
        <location evidence="1">Cell membrane</location>
        <topology evidence="1">Multi-pass membrane protein</topology>
    </subcellularLocation>
</comment>
<proteinExistence type="inferred from homology"/>
<evidence type="ECO:0000313" key="11">
    <source>
        <dbReference type="EMBL" id="MDG3008005.1"/>
    </source>
</evidence>
<dbReference type="InterPro" id="IPR006685">
    <property type="entry name" value="MscS_channel_2nd"/>
</dbReference>
<feature type="compositionally biased region" description="Basic and acidic residues" evidence="7">
    <location>
        <begin position="629"/>
        <end position="639"/>
    </location>
</feature>
<feature type="domain" description="Mechanosensitive ion channel MscS" evidence="9">
    <location>
        <begin position="436"/>
        <end position="502"/>
    </location>
</feature>
<dbReference type="InterPro" id="IPR052702">
    <property type="entry name" value="MscS-like_channel"/>
</dbReference>
<evidence type="ECO:0000256" key="3">
    <source>
        <dbReference type="ARBA" id="ARBA00022475"/>
    </source>
</evidence>
<evidence type="ECO:0000256" key="6">
    <source>
        <dbReference type="ARBA" id="ARBA00023136"/>
    </source>
</evidence>
<dbReference type="RefSeq" id="WP_277864273.1">
    <property type="nucleotide sequence ID" value="NZ_JARRAG010000002.1"/>
</dbReference>
<dbReference type="InterPro" id="IPR011066">
    <property type="entry name" value="MscS_channel_C_sf"/>
</dbReference>
<reference evidence="11 12" key="1">
    <citation type="submission" date="2023-03" db="EMBL/GenBank/DDBJ databases">
        <title>Paludisphaera mucosa sp. nov. a novel planctomycete from northern fen.</title>
        <authorList>
            <person name="Ivanova A."/>
        </authorList>
    </citation>
    <scope>NUCLEOTIDE SEQUENCE [LARGE SCALE GENOMIC DNA]</scope>
    <source>
        <strain evidence="11 12">Pla2</strain>
    </source>
</reference>
<evidence type="ECO:0000259" key="10">
    <source>
        <dbReference type="Pfam" id="PF21082"/>
    </source>
</evidence>
<dbReference type="Proteomes" id="UP001216907">
    <property type="component" value="Unassembled WGS sequence"/>
</dbReference>
<feature type="transmembrane region" description="Helical" evidence="8">
    <location>
        <begin position="84"/>
        <end position="103"/>
    </location>
</feature>
<dbReference type="EMBL" id="JARRAG010000002">
    <property type="protein sequence ID" value="MDG3008005.1"/>
    <property type="molecule type" value="Genomic_DNA"/>
</dbReference>
<feature type="transmembrane region" description="Helical" evidence="8">
    <location>
        <begin position="229"/>
        <end position="250"/>
    </location>
</feature>
<keyword evidence="12" id="KW-1185">Reference proteome</keyword>
<feature type="region of interest" description="Disordered" evidence="7">
    <location>
        <begin position="615"/>
        <end position="639"/>
    </location>
</feature>
<dbReference type="InterPro" id="IPR011014">
    <property type="entry name" value="MscS_channel_TM-2"/>
</dbReference>
<dbReference type="Gene3D" id="1.10.287.1260">
    <property type="match status" value="1"/>
</dbReference>
<evidence type="ECO:0000256" key="4">
    <source>
        <dbReference type="ARBA" id="ARBA00022692"/>
    </source>
</evidence>
<feature type="transmembrane region" description="Helical" evidence="8">
    <location>
        <begin position="40"/>
        <end position="63"/>
    </location>
</feature>
<keyword evidence="5 8" id="KW-1133">Transmembrane helix</keyword>
<dbReference type="PANTHER" id="PTHR30347">
    <property type="entry name" value="POTASSIUM CHANNEL RELATED"/>
    <property type="match status" value="1"/>
</dbReference>
<dbReference type="Pfam" id="PF21082">
    <property type="entry name" value="MS_channel_3rd"/>
    <property type="match status" value="1"/>
</dbReference>
<evidence type="ECO:0000256" key="8">
    <source>
        <dbReference type="SAM" id="Phobius"/>
    </source>
</evidence>
<comment type="caution">
    <text evidence="11">The sequence shown here is derived from an EMBL/GenBank/DDBJ whole genome shotgun (WGS) entry which is preliminary data.</text>
</comment>
<evidence type="ECO:0000256" key="2">
    <source>
        <dbReference type="ARBA" id="ARBA00008017"/>
    </source>
</evidence>
<evidence type="ECO:0000256" key="5">
    <source>
        <dbReference type="ARBA" id="ARBA00022989"/>
    </source>
</evidence>
<dbReference type="InterPro" id="IPR010920">
    <property type="entry name" value="LSM_dom_sf"/>
</dbReference>
<keyword evidence="3" id="KW-1003">Cell membrane</keyword>
<dbReference type="SUPFAM" id="SSF82689">
    <property type="entry name" value="Mechanosensitive channel protein MscS (YggB), C-terminal domain"/>
    <property type="match status" value="1"/>
</dbReference>
<feature type="domain" description="Mechanosensitive ion channel MscS C-terminal" evidence="10">
    <location>
        <begin position="510"/>
        <end position="591"/>
    </location>
</feature>